<evidence type="ECO:0000313" key="2">
    <source>
        <dbReference type="EMBL" id="TVY02300.1"/>
    </source>
</evidence>
<evidence type="ECO:0008006" key="4">
    <source>
        <dbReference type="Google" id="ProtNLM"/>
    </source>
</evidence>
<accession>A0A559JR05</accession>
<dbReference type="EMBL" id="VNJJ01000003">
    <property type="protein sequence ID" value="TVY02300.1"/>
    <property type="molecule type" value="Genomic_DNA"/>
</dbReference>
<gene>
    <name evidence="2" type="ORF">FPZ45_07650</name>
</gene>
<dbReference type="RefSeq" id="WP_144700004.1">
    <property type="nucleotide sequence ID" value="NZ_VNJJ01000003.1"/>
</dbReference>
<comment type="caution">
    <text evidence="2">The sequence shown here is derived from an EMBL/GenBank/DDBJ whole genome shotgun (WGS) entry which is preliminary data.</text>
</comment>
<keyword evidence="3" id="KW-1185">Reference proteome</keyword>
<protein>
    <recommendedName>
        <fullName evidence="4">Methyltransferase</fullName>
    </recommendedName>
</protein>
<feature type="transmembrane region" description="Helical" evidence="1">
    <location>
        <begin position="72"/>
        <end position="90"/>
    </location>
</feature>
<evidence type="ECO:0000256" key="1">
    <source>
        <dbReference type="SAM" id="Phobius"/>
    </source>
</evidence>
<reference evidence="2 3" key="1">
    <citation type="submission" date="2019-07" db="EMBL/GenBank/DDBJ databases">
        <authorList>
            <person name="Kim J."/>
        </authorList>
    </citation>
    <scope>NUCLEOTIDE SEQUENCE [LARGE SCALE GENOMIC DNA]</scope>
    <source>
        <strain evidence="2 3">G13</strain>
    </source>
</reference>
<organism evidence="2 3">
    <name type="scientific">Cohnella terricola</name>
    <dbReference type="NCBI Taxonomy" id="1289167"/>
    <lineage>
        <taxon>Bacteria</taxon>
        <taxon>Bacillati</taxon>
        <taxon>Bacillota</taxon>
        <taxon>Bacilli</taxon>
        <taxon>Bacillales</taxon>
        <taxon>Paenibacillaceae</taxon>
        <taxon>Cohnella</taxon>
    </lineage>
</organism>
<dbReference type="AlphaFoldDB" id="A0A559JR05"/>
<dbReference type="Proteomes" id="UP000316330">
    <property type="component" value="Unassembled WGS sequence"/>
</dbReference>
<proteinExistence type="predicted"/>
<keyword evidence="1" id="KW-1133">Transmembrane helix</keyword>
<dbReference type="OrthoDB" id="2598858at2"/>
<keyword evidence="1" id="KW-0472">Membrane</keyword>
<feature type="transmembrane region" description="Helical" evidence="1">
    <location>
        <begin position="43"/>
        <end position="60"/>
    </location>
</feature>
<sequence length="172" mass="20502">MSRSWERMVTKNTKQINKRRKKDGKKGLTTSTQQIDRFQGRNYVIPTLLFLLILFYITLSQPWSTSFVQDPTLFWVTIGCYVLLAVFYYFRRPYLSVSRDTLETRKFTGYKTLRPTEIRKIVIQPGYVIVESVKGTNWVFSRLMNRFPIDRMADRLKTFTDLHHIEMEVKAK</sequence>
<name>A0A559JR05_9BACL</name>
<keyword evidence="1" id="KW-0812">Transmembrane</keyword>
<evidence type="ECO:0000313" key="3">
    <source>
        <dbReference type="Proteomes" id="UP000316330"/>
    </source>
</evidence>